<dbReference type="RefSeq" id="WP_223258391.1">
    <property type="nucleotide sequence ID" value="NZ_MCIF01000002.1"/>
</dbReference>
<protein>
    <submittedName>
        <fullName evidence="6">ABC transporter ATP-binding protein</fullName>
    </submittedName>
</protein>
<evidence type="ECO:0000313" key="6">
    <source>
        <dbReference type="EMBL" id="RAQ97437.1"/>
    </source>
</evidence>
<dbReference type="InterPro" id="IPR003439">
    <property type="entry name" value="ABC_transporter-like_ATP-bd"/>
</dbReference>
<evidence type="ECO:0000256" key="2">
    <source>
        <dbReference type="ARBA" id="ARBA00022448"/>
    </source>
</evidence>
<keyword evidence="3" id="KW-0547">Nucleotide-binding</keyword>
<evidence type="ECO:0000256" key="1">
    <source>
        <dbReference type="ARBA" id="ARBA00005417"/>
    </source>
</evidence>
<dbReference type="PROSITE" id="PS00211">
    <property type="entry name" value="ABC_TRANSPORTER_1"/>
    <property type="match status" value="1"/>
</dbReference>
<dbReference type="Pfam" id="PF00005">
    <property type="entry name" value="ABC_tran"/>
    <property type="match status" value="1"/>
</dbReference>
<evidence type="ECO:0000256" key="3">
    <source>
        <dbReference type="ARBA" id="ARBA00022741"/>
    </source>
</evidence>
<proteinExistence type="inferred from homology"/>
<dbReference type="SUPFAM" id="SSF52540">
    <property type="entry name" value="P-loop containing nucleoside triphosphate hydrolases"/>
    <property type="match status" value="1"/>
</dbReference>
<evidence type="ECO:0000259" key="5">
    <source>
        <dbReference type="PROSITE" id="PS50893"/>
    </source>
</evidence>
<dbReference type="SMART" id="SM00382">
    <property type="entry name" value="AAA"/>
    <property type="match status" value="1"/>
</dbReference>
<dbReference type="InterPro" id="IPR003593">
    <property type="entry name" value="AAA+_ATPase"/>
</dbReference>
<dbReference type="Proteomes" id="UP000248706">
    <property type="component" value="Unassembled WGS sequence"/>
</dbReference>
<organism evidence="6 7">
    <name type="scientific">Thermogemmatispora tikiterensis</name>
    <dbReference type="NCBI Taxonomy" id="1825093"/>
    <lineage>
        <taxon>Bacteria</taxon>
        <taxon>Bacillati</taxon>
        <taxon>Chloroflexota</taxon>
        <taxon>Ktedonobacteria</taxon>
        <taxon>Thermogemmatisporales</taxon>
        <taxon>Thermogemmatisporaceae</taxon>
        <taxon>Thermogemmatispora</taxon>
    </lineage>
</organism>
<keyword evidence="2" id="KW-0813">Transport</keyword>
<comment type="caution">
    <text evidence="6">The sequence shown here is derived from an EMBL/GenBank/DDBJ whole genome shotgun (WGS) entry which is preliminary data.</text>
</comment>
<dbReference type="PANTHER" id="PTHR43335:SF4">
    <property type="entry name" value="ABC TRANSPORTER, ATP-BINDING PROTEIN"/>
    <property type="match status" value="1"/>
</dbReference>
<dbReference type="GO" id="GO:0016887">
    <property type="term" value="F:ATP hydrolysis activity"/>
    <property type="evidence" value="ECO:0007669"/>
    <property type="project" value="InterPro"/>
</dbReference>
<dbReference type="AlphaFoldDB" id="A0A328VJ04"/>
<evidence type="ECO:0000313" key="7">
    <source>
        <dbReference type="Proteomes" id="UP000248706"/>
    </source>
</evidence>
<reference evidence="6 7" key="1">
    <citation type="submission" date="2016-08" db="EMBL/GenBank/DDBJ databases">
        <title>Analysis of Carbohydrate Active Enzymes in Thermogemmatispora T81 Reveals Carbohydrate Degradation Ability.</title>
        <authorList>
            <person name="Tomazini A."/>
            <person name="Lal S."/>
            <person name="Stott M."/>
            <person name="Henrissat B."/>
            <person name="Polikarpov I."/>
            <person name="Sparling R."/>
            <person name="Levin D.B."/>
        </authorList>
    </citation>
    <scope>NUCLEOTIDE SEQUENCE [LARGE SCALE GENOMIC DNA]</scope>
    <source>
        <strain evidence="6 7">T81</strain>
    </source>
</reference>
<dbReference type="PANTHER" id="PTHR43335">
    <property type="entry name" value="ABC TRANSPORTER, ATP-BINDING PROTEIN"/>
    <property type="match status" value="1"/>
</dbReference>
<feature type="domain" description="ABC transporter" evidence="5">
    <location>
        <begin position="14"/>
        <end position="245"/>
    </location>
</feature>
<dbReference type="Gene3D" id="3.40.50.300">
    <property type="entry name" value="P-loop containing nucleotide triphosphate hydrolases"/>
    <property type="match status" value="1"/>
</dbReference>
<dbReference type="InterPro" id="IPR027417">
    <property type="entry name" value="P-loop_NTPase"/>
</dbReference>
<keyword evidence="7" id="KW-1185">Reference proteome</keyword>
<gene>
    <name evidence="6" type="ORF">A4R35_18005</name>
</gene>
<comment type="similarity">
    <text evidence="1">Belongs to the ABC transporter superfamily.</text>
</comment>
<accession>A0A328VJ04</accession>
<evidence type="ECO:0000256" key="4">
    <source>
        <dbReference type="ARBA" id="ARBA00022840"/>
    </source>
</evidence>
<sequence length="369" mass="39910">MNDIMLTEEDDIIISTTRLTKAFGNLVAVNDLNLRVMRGDVFGFLGPNGSGKTTTIRMLLGLIRPTAGRAFIFGMDTHYQLPRILRRIGAVVETPVFYPYLSGRDNLRIIAAASDMARHPLTDKRIEEILELVELRSQAGLAYHKYSLGMKQRLGIAAALLTDPELILLDEPTNGLDPVGMVEIRQLIVRLAQQGKTIFLSSHILHEVQQVCNRVAILHRGNLIKQGDVSALLRQSEHILIRMNSAAEARAALQALQEARERGASWIKAIVAVGVGPSEQPGKASEASGEVATTLRVEAPAERSAEINALLAQRNLFAAAIHPQEGSLEEAFLELTAAAQLHGAAASGLGGLPAPAPYGRIVPGEGKRQ</sequence>
<dbReference type="PROSITE" id="PS50893">
    <property type="entry name" value="ABC_TRANSPORTER_2"/>
    <property type="match status" value="1"/>
</dbReference>
<name>A0A328VJ04_9CHLR</name>
<dbReference type="EMBL" id="MCIF01000002">
    <property type="protein sequence ID" value="RAQ97437.1"/>
    <property type="molecule type" value="Genomic_DNA"/>
</dbReference>
<dbReference type="GO" id="GO:0005524">
    <property type="term" value="F:ATP binding"/>
    <property type="evidence" value="ECO:0007669"/>
    <property type="project" value="UniProtKB-KW"/>
</dbReference>
<keyword evidence="4 6" id="KW-0067">ATP-binding</keyword>
<dbReference type="InterPro" id="IPR017871">
    <property type="entry name" value="ABC_transporter-like_CS"/>
</dbReference>